<dbReference type="GO" id="GO:0015677">
    <property type="term" value="P:copper ion import"/>
    <property type="evidence" value="ECO:0007669"/>
    <property type="project" value="TreeGrafter"/>
</dbReference>
<evidence type="ECO:0000256" key="6">
    <source>
        <dbReference type="ARBA" id="ARBA00023136"/>
    </source>
</evidence>
<keyword evidence="2" id="KW-0813">Transport</keyword>
<keyword evidence="5" id="KW-0406">Ion transport</keyword>
<evidence type="ECO:0000256" key="4">
    <source>
        <dbReference type="ARBA" id="ARBA00022989"/>
    </source>
</evidence>
<keyword evidence="13" id="KW-1185">Reference proteome</keyword>
<keyword evidence="9" id="KW-0732">Signal</keyword>
<reference evidence="12" key="2">
    <citation type="journal article" date="2022" name="Microb. Genom.">
        <title>A chromosome-scale genome assembly of the tomato pathogen Cladosporium fulvum reveals a compartmentalized genome architecture and the presence of a dispensable chromosome.</title>
        <authorList>
            <person name="Zaccaron A.Z."/>
            <person name="Chen L.H."/>
            <person name="Samaras A."/>
            <person name="Stergiopoulos I."/>
        </authorList>
    </citation>
    <scope>NUCLEOTIDE SEQUENCE</scope>
    <source>
        <strain evidence="12">Race5_Kim</strain>
    </source>
</reference>
<evidence type="ECO:0000259" key="11">
    <source>
        <dbReference type="Pfam" id="PF08022"/>
    </source>
</evidence>
<keyword evidence="4 8" id="KW-1133">Transmembrane helix</keyword>
<dbReference type="AlphaFoldDB" id="A0A9Q8PED6"/>
<name>A0A9Q8PED6_PASFU</name>
<feature type="domain" description="Ferric oxidoreductase" evidence="10">
    <location>
        <begin position="1"/>
        <end position="86"/>
    </location>
</feature>
<reference evidence="12" key="1">
    <citation type="submission" date="2021-12" db="EMBL/GenBank/DDBJ databases">
        <authorList>
            <person name="Zaccaron A."/>
            <person name="Stergiopoulos I."/>
        </authorList>
    </citation>
    <scope>NUCLEOTIDE SEQUENCE</scope>
    <source>
        <strain evidence="12">Race5_Kim</strain>
    </source>
</reference>
<dbReference type="InterPro" id="IPR039261">
    <property type="entry name" value="FNR_nucleotide-bd"/>
</dbReference>
<evidence type="ECO:0000256" key="9">
    <source>
        <dbReference type="SAM" id="SignalP"/>
    </source>
</evidence>
<dbReference type="GO" id="GO:0000293">
    <property type="term" value="F:ferric-chelate reductase activity"/>
    <property type="evidence" value="ECO:0007669"/>
    <property type="project" value="TreeGrafter"/>
</dbReference>
<dbReference type="PRINTS" id="PR00466">
    <property type="entry name" value="GP91PHOX"/>
</dbReference>
<dbReference type="GO" id="GO:0006826">
    <property type="term" value="P:iron ion transport"/>
    <property type="evidence" value="ECO:0007669"/>
    <property type="project" value="TreeGrafter"/>
</dbReference>
<evidence type="ECO:0000256" key="8">
    <source>
        <dbReference type="SAM" id="Phobius"/>
    </source>
</evidence>
<evidence type="ECO:0000313" key="12">
    <source>
        <dbReference type="EMBL" id="UJO20925.1"/>
    </source>
</evidence>
<feature type="domain" description="FAD-binding 8" evidence="11">
    <location>
        <begin position="129"/>
        <end position="184"/>
    </location>
</feature>
<organism evidence="12 13">
    <name type="scientific">Passalora fulva</name>
    <name type="common">Tomato leaf mold</name>
    <name type="synonym">Cladosporium fulvum</name>
    <dbReference type="NCBI Taxonomy" id="5499"/>
    <lineage>
        <taxon>Eukaryota</taxon>
        <taxon>Fungi</taxon>
        <taxon>Dikarya</taxon>
        <taxon>Ascomycota</taxon>
        <taxon>Pezizomycotina</taxon>
        <taxon>Dothideomycetes</taxon>
        <taxon>Dothideomycetidae</taxon>
        <taxon>Mycosphaerellales</taxon>
        <taxon>Mycosphaerellaceae</taxon>
        <taxon>Fulvia</taxon>
    </lineage>
</organism>
<feature type="chain" id="PRO_5040303797" evidence="9">
    <location>
        <begin position="21"/>
        <end position="418"/>
    </location>
</feature>
<keyword evidence="3 8" id="KW-0812">Transmembrane</keyword>
<dbReference type="GO" id="GO:0006879">
    <property type="term" value="P:intracellular iron ion homeostasis"/>
    <property type="evidence" value="ECO:0007669"/>
    <property type="project" value="TreeGrafter"/>
</dbReference>
<evidence type="ECO:0000256" key="1">
    <source>
        <dbReference type="ARBA" id="ARBA00004141"/>
    </source>
</evidence>
<accession>A0A9Q8PED6</accession>
<dbReference type="Pfam" id="PF08022">
    <property type="entry name" value="FAD_binding_8"/>
    <property type="match status" value="1"/>
</dbReference>
<evidence type="ECO:0000256" key="7">
    <source>
        <dbReference type="SAM" id="MobiDB-lite"/>
    </source>
</evidence>
<dbReference type="InterPro" id="IPR000778">
    <property type="entry name" value="Cyt_b245_heavy_chain"/>
</dbReference>
<evidence type="ECO:0000256" key="2">
    <source>
        <dbReference type="ARBA" id="ARBA00022448"/>
    </source>
</evidence>
<dbReference type="EMBL" id="CP090170">
    <property type="protein sequence ID" value="UJO20925.1"/>
    <property type="molecule type" value="Genomic_DNA"/>
</dbReference>
<keyword evidence="6 8" id="KW-0472">Membrane</keyword>
<dbReference type="CDD" id="cd06186">
    <property type="entry name" value="NOX_Duox_like_FAD_NADP"/>
    <property type="match status" value="1"/>
</dbReference>
<dbReference type="Proteomes" id="UP000756132">
    <property type="component" value="Chromosome 8"/>
</dbReference>
<feature type="compositionally biased region" description="Basic and acidic residues" evidence="7">
    <location>
        <begin position="193"/>
        <end position="202"/>
    </location>
</feature>
<dbReference type="SUPFAM" id="SSF52343">
    <property type="entry name" value="Ferredoxin reductase-like, C-terminal NADP-linked domain"/>
    <property type="match status" value="1"/>
</dbReference>
<feature type="transmembrane region" description="Helical" evidence="8">
    <location>
        <begin position="70"/>
        <end position="91"/>
    </location>
</feature>
<dbReference type="OrthoDB" id="167398at2759"/>
<feature type="region of interest" description="Disordered" evidence="7">
    <location>
        <begin position="188"/>
        <end position="254"/>
    </location>
</feature>
<feature type="signal peptide" evidence="9">
    <location>
        <begin position="1"/>
        <end position="20"/>
    </location>
</feature>
<evidence type="ECO:0000256" key="3">
    <source>
        <dbReference type="ARBA" id="ARBA00022692"/>
    </source>
</evidence>
<feature type="transmembrane region" description="Helical" evidence="8">
    <location>
        <begin position="41"/>
        <end position="58"/>
    </location>
</feature>
<dbReference type="InterPro" id="IPR013112">
    <property type="entry name" value="FAD-bd_8"/>
</dbReference>
<dbReference type="InterPro" id="IPR051410">
    <property type="entry name" value="Ferric/Cupric_Reductase"/>
</dbReference>
<dbReference type="KEGG" id="ffu:CLAFUR5_11416"/>
<dbReference type="Pfam" id="PF01794">
    <property type="entry name" value="Ferric_reduct"/>
    <property type="match status" value="1"/>
</dbReference>
<dbReference type="InterPro" id="IPR013130">
    <property type="entry name" value="Fe3_Rdtase_TM_dom"/>
</dbReference>
<proteinExistence type="predicted"/>
<evidence type="ECO:0000313" key="13">
    <source>
        <dbReference type="Proteomes" id="UP000756132"/>
    </source>
</evidence>
<sequence>MHRWLSRLWLLLAVLHSILAWAWTVRTGAYSGLYGLHTMQFWIWGFVATVLTIAIILVSGTKIRQWSYNMFIVTHVVLAAVLLVGCYYHVWLIPYGIARYYNVAQDWVYIAIGAWGFDRLLRLARLASNGVRRANVTEIGNDIVRIDIRGVRWIPEPGKHLYVHFPTLNPLRPWENHPFSWVSTSLLQPRQSDPSHDMEKAHGFGGADRQTPLVTELLPTSESDSDGNSEKAPEALPSSGSESDMSVRKPRSTPAKIINPGAGITLFVRKSKGTTRLLKANTNLLTLLDGPYHNNKYKSVLRTDRLLLIGGAIGISGLLPWLRTHSNVKLAWSVTESSRSLVESLSDVLADVPEKDIKIGARLDFARILQHEVESGWEKVGVVLCGPNGLCDDARVEVIEAGKAGKTVLELSVDAYSW</sequence>
<dbReference type="PANTHER" id="PTHR32361">
    <property type="entry name" value="FERRIC/CUPRIC REDUCTASE TRANSMEMBRANE COMPONENT"/>
    <property type="match status" value="1"/>
</dbReference>
<evidence type="ECO:0000259" key="10">
    <source>
        <dbReference type="Pfam" id="PF01794"/>
    </source>
</evidence>
<dbReference type="GeneID" id="71991294"/>
<gene>
    <name evidence="12" type="ORF">CLAFUR5_11416</name>
</gene>
<dbReference type="RefSeq" id="XP_047765291.1">
    <property type="nucleotide sequence ID" value="XM_047910564.1"/>
</dbReference>
<protein>
    <submittedName>
        <fullName evidence="12">Ferric reductase transmembrane component 3</fullName>
    </submittedName>
</protein>
<comment type="subcellular location">
    <subcellularLocation>
        <location evidence="1">Membrane</location>
        <topology evidence="1">Multi-pass membrane protein</topology>
    </subcellularLocation>
</comment>
<evidence type="ECO:0000256" key="5">
    <source>
        <dbReference type="ARBA" id="ARBA00023065"/>
    </source>
</evidence>
<dbReference type="PANTHER" id="PTHR32361:SF9">
    <property type="entry name" value="FERRIC REDUCTASE TRANSMEMBRANE COMPONENT 3-RELATED"/>
    <property type="match status" value="1"/>
</dbReference>
<dbReference type="GO" id="GO:0005886">
    <property type="term" value="C:plasma membrane"/>
    <property type="evidence" value="ECO:0007669"/>
    <property type="project" value="TreeGrafter"/>
</dbReference>